<dbReference type="RefSeq" id="XP_016472691.1">
    <property type="nucleotide sequence ID" value="XM_016617205.2"/>
</dbReference>
<reference evidence="3" key="2">
    <citation type="submission" date="2025-08" db="UniProtKB">
        <authorList>
            <consortium name="RefSeq"/>
        </authorList>
    </citation>
    <scope>IDENTIFICATION</scope>
    <source>
        <tissue evidence="3">Leaf</tissue>
    </source>
</reference>
<feature type="chain" id="PRO_5010321095" evidence="1">
    <location>
        <begin position="19"/>
        <end position="280"/>
    </location>
</feature>
<dbReference type="AlphaFoldDB" id="A0A1S4A7Y2"/>
<dbReference type="GeneID" id="107794690"/>
<protein>
    <submittedName>
        <fullName evidence="3">Uncharacterized protein LOC107794690</fullName>
    </submittedName>
</protein>
<evidence type="ECO:0000256" key="1">
    <source>
        <dbReference type="SAM" id="SignalP"/>
    </source>
</evidence>
<dbReference type="OMA" id="EENKWHK"/>
<dbReference type="RefSeq" id="XP_016472691.1">
    <property type="nucleotide sequence ID" value="XM_016617205.1"/>
</dbReference>
<reference evidence="2" key="1">
    <citation type="journal article" date="2014" name="Nat. Commun.">
        <title>The tobacco genome sequence and its comparison with those of tomato and potato.</title>
        <authorList>
            <person name="Sierro N."/>
            <person name="Battey J.N."/>
            <person name="Ouadi S."/>
            <person name="Bakaher N."/>
            <person name="Bovet L."/>
            <person name="Willig A."/>
            <person name="Goepfert S."/>
            <person name="Peitsch M.C."/>
            <person name="Ivanov N.V."/>
        </authorList>
    </citation>
    <scope>NUCLEOTIDE SEQUENCE [LARGE SCALE GENOMIC DNA]</scope>
</reference>
<keyword evidence="1" id="KW-0732">Signal</keyword>
<organism evidence="2 3">
    <name type="scientific">Nicotiana tabacum</name>
    <name type="common">Common tobacco</name>
    <dbReference type="NCBI Taxonomy" id="4097"/>
    <lineage>
        <taxon>Eukaryota</taxon>
        <taxon>Viridiplantae</taxon>
        <taxon>Streptophyta</taxon>
        <taxon>Embryophyta</taxon>
        <taxon>Tracheophyta</taxon>
        <taxon>Spermatophyta</taxon>
        <taxon>Magnoliopsida</taxon>
        <taxon>eudicotyledons</taxon>
        <taxon>Gunneridae</taxon>
        <taxon>Pentapetalae</taxon>
        <taxon>asterids</taxon>
        <taxon>lamiids</taxon>
        <taxon>Solanales</taxon>
        <taxon>Solanaceae</taxon>
        <taxon>Nicotianoideae</taxon>
        <taxon>Nicotianeae</taxon>
        <taxon>Nicotiana</taxon>
    </lineage>
</organism>
<keyword evidence="2" id="KW-1185">Reference proteome</keyword>
<feature type="signal peptide" evidence="1">
    <location>
        <begin position="1"/>
        <end position="18"/>
    </location>
</feature>
<dbReference type="Proteomes" id="UP000790787">
    <property type="component" value="Chromosome 15"/>
</dbReference>
<gene>
    <name evidence="3" type="primary">LOC107794690</name>
</gene>
<accession>A0A1S4A7Y2</accession>
<sequence length="280" mass="33803">MTKLSVAVLFLLFTLSFARIPVNQPENDVTHLQLPSENDVIRPEHPYTLPEFDDSAPILSLPKSADNEETHSVHPMPLTLVKFRPINRRFRLRSNLPFRLCRHHFHHLYPVSRRQIPYGNDMILSSGKNIDFDKFVYRVGVREIPADRVNFPHYHHDDEDDDHKEEKISKFLDNREKLGKISKFLDDDRVKFGKKKLKRQNQFQAHRFDKEDDNEDDKRSKLYAKYYGEDQYSFDRMKLRKRFHYRDAEEEEEKAKWHKRGKKRGGFMRSIRKFFHHYFD</sequence>
<dbReference type="PaxDb" id="4097-A0A1S4A7Y2"/>
<evidence type="ECO:0000313" key="2">
    <source>
        <dbReference type="Proteomes" id="UP000790787"/>
    </source>
</evidence>
<proteinExistence type="predicted"/>
<name>A0A1S4A7Y2_TOBAC</name>
<evidence type="ECO:0000313" key="3">
    <source>
        <dbReference type="RefSeq" id="XP_016472691.1"/>
    </source>
</evidence>
<dbReference type="OrthoDB" id="1222478at2759"/>
<dbReference type="KEGG" id="nta:107794690"/>